<keyword evidence="1 3" id="KW-0808">Transferase</keyword>
<protein>
    <submittedName>
        <fullName evidence="3">Methyltransferase domain-containing protein</fullName>
    </submittedName>
</protein>
<dbReference type="PANTHER" id="PTHR43861:SF2">
    <property type="entry name" value="CARBOXY-S-ADENOSYL-L-METHIONINE SYNTHASE"/>
    <property type="match status" value="1"/>
</dbReference>
<organism evidence="3 4">
    <name type="scientific">Actinokineospora iranica</name>
    <dbReference type="NCBI Taxonomy" id="1271860"/>
    <lineage>
        <taxon>Bacteria</taxon>
        <taxon>Bacillati</taxon>
        <taxon>Actinomycetota</taxon>
        <taxon>Actinomycetes</taxon>
        <taxon>Pseudonocardiales</taxon>
        <taxon>Pseudonocardiaceae</taxon>
        <taxon>Actinokineospora</taxon>
    </lineage>
</organism>
<dbReference type="GO" id="GO:0032259">
    <property type="term" value="P:methylation"/>
    <property type="evidence" value="ECO:0007669"/>
    <property type="project" value="UniProtKB-KW"/>
</dbReference>
<gene>
    <name evidence="3" type="ORF">SAMN05216174_10767</name>
</gene>
<keyword evidence="4" id="KW-1185">Reference proteome</keyword>
<name>A0A1G6RW69_9PSEU</name>
<evidence type="ECO:0000313" key="3">
    <source>
        <dbReference type="EMBL" id="SDD08920.1"/>
    </source>
</evidence>
<dbReference type="RefSeq" id="WP_091451073.1">
    <property type="nucleotide sequence ID" value="NZ_FMZZ01000007.1"/>
</dbReference>
<feature type="domain" description="Methyltransferase" evidence="2">
    <location>
        <begin position="45"/>
        <end position="139"/>
    </location>
</feature>
<evidence type="ECO:0000256" key="1">
    <source>
        <dbReference type="ARBA" id="ARBA00022679"/>
    </source>
</evidence>
<dbReference type="STRING" id="1271860.SAMN05216174_10767"/>
<dbReference type="AlphaFoldDB" id="A0A1G6RW69"/>
<dbReference type="GO" id="GO:0008168">
    <property type="term" value="F:methyltransferase activity"/>
    <property type="evidence" value="ECO:0007669"/>
    <property type="project" value="UniProtKB-KW"/>
</dbReference>
<dbReference type="InterPro" id="IPR029063">
    <property type="entry name" value="SAM-dependent_MTases_sf"/>
</dbReference>
<keyword evidence="3" id="KW-0489">Methyltransferase</keyword>
<dbReference type="EMBL" id="FMZZ01000007">
    <property type="protein sequence ID" value="SDD08920.1"/>
    <property type="molecule type" value="Genomic_DNA"/>
</dbReference>
<accession>A0A1G6RW69</accession>
<evidence type="ECO:0000313" key="4">
    <source>
        <dbReference type="Proteomes" id="UP000199501"/>
    </source>
</evidence>
<dbReference type="Proteomes" id="UP000199501">
    <property type="component" value="Unassembled WGS sequence"/>
</dbReference>
<dbReference type="OrthoDB" id="3382693at2"/>
<dbReference type="CDD" id="cd02440">
    <property type="entry name" value="AdoMet_MTases"/>
    <property type="match status" value="1"/>
</dbReference>
<dbReference type="PANTHER" id="PTHR43861">
    <property type="entry name" value="TRANS-ACONITATE 2-METHYLTRANSFERASE-RELATED"/>
    <property type="match status" value="1"/>
</dbReference>
<evidence type="ECO:0000259" key="2">
    <source>
        <dbReference type="Pfam" id="PF13649"/>
    </source>
</evidence>
<sequence length="281" mass="30194">MAHTTHDFDWATMADRLEREADLFLPVFADTAEWARSVVPDIRRVYDVGSGPGGAALAFARAFPSAEVVAVDGAAPLLDRARERAAREGRAVRTHLGDLPDCLADLEPADLIWISRAVHHVGDQQAVLDALARLLRPGGVLAVVEGGLPTRFLPRDIGIGRPGLQARVDVATEAWFTEMRAALPDTVTTVEDWPALLARAGLVSGAVRGVLINRPAPLDLPTRQILRDTLRQTLDHAGDLLDAEDRATLAALTDPDSPAGILRRPDAFYLSAVTVYTGQAS</sequence>
<dbReference type="Gene3D" id="3.40.50.150">
    <property type="entry name" value="Vaccinia Virus protein VP39"/>
    <property type="match status" value="1"/>
</dbReference>
<proteinExistence type="predicted"/>
<reference evidence="4" key="1">
    <citation type="submission" date="2016-10" db="EMBL/GenBank/DDBJ databases">
        <authorList>
            <person name="Varghese N."/>
            <person name="Submissions S."/>
        </authorList>
    </citation>
    <scope>NUCLEOTIDE SEQUENCE [LARGE SCALE GENOMIC DNA]</scope>
    <source>
        <strain evidence="4">IBRC-M 10403</strain>
    </source>
</reference>
<dbReference type="InterPro" id="IPR041698">
    <property type="entry name" value="Methyltransf_25"/>
</dbReference>
<dbReference type="Pfam" id="PF13649">
    <property type="entry name" value="Methyltransf_25"/>
    <property type="match status" value="1"/>
</dbReference>
<dbReference type="SUPFAM" id="SSF53335">
    <property type="entry name" value="S-adenosyl-L-methionine-dependent methyltransferases"/>
    <property type="match status" value="1"/>
</dbReference>